<dbReference type="GO" id="GO:0042138">
    <property type="term" value="P:meiotic DNA double-strand break formation"/>
    <property type="evidence" value="ECO:0007669"/>
    <property type="project" value="InterPro"/>
</dbReference>
<dbReference type="GO" id="GO:0003918">
    <property type="term" value="F:DNA topoisomerase type II (double strand cut, ATP-hydrolyzing) activity"/>
    <property type="evidence" value="ECO:0007669"/>
    <property type="project" value="UniProtKB-UniRule"/>
</dbReference>
<organism evidence="16 17">
    <name type="scientific">Recurvomyces mirabilis</name>
    <dbReference type="NCBI Taxonomy" id="574656"/>
    <lineage>
        <taxon>Eukaryota</taxon>
        <taxon>Fungi</taxon>
        <taxon>Dikarya</taxon>
        <taxon>Ascomycota</taxon>
        <taxon>Pezizomycotina</taxon>
        <taxon>Dothideomycetes</taxon>
        <taxon>Dothideomycetidae</taxon>
        <taxon>Mycosphaerellales</taxon>
        <taxon>Teratosphaeriaceae</taxon>
        <taxon>Recurvomyces</taxon>
    </lineage>
</organism>
<evidence type="ECO:0000259" key="15">
    <source>
        <dbReference type="Pfam" id="PF21180"/>
    </source>
</evidence>
<keyword evidence="6" id="KW-0479">Metal-binding</keyword>
<dbReference type="GO" id="GO:0046872">
    <property type="term" value="F:metal ion binding"/>
    <property type="evidence" value="ECO:0007669"/>
    <property type="project" value="UniProtKB-KW"/>
</dbReference>
<dbReference type="InterPro" id="IPR002815">
    <property type="entry name" value="Spo11/TopoVI_A"/>
</dbReference>
<dbReference type="InterPro" id="IPR034136">
    <property type="entry name" value="TOPRIM_Topo6A/Spo11"/>
</dbReference>
<evidence type="ECO:0000256" key="13">
    <source>
        <dbReference type="SAM" id="MobiDB-lite"/>
    </source>
</evidence>
<reference evidence="16" key="1">
    <citation type="submission" date="2023-07" db="EMBL/GenBank/DDBJ databases">
        <title>Black Yeasts Isolated from many extreme environments.</title>
        <authorList>
            <person name="Coleine C."/>
            <person name="Stajich J.E."/>
            <person name="Selbmann L."/>
        </authorList>
    </citation>
    <scope>NUCLEOTIDE SEQUENCE</scope>
    <source>
        <strain evidence="16">CCFEE 5485</strain>
    </source>
</reference>
<dbReference type="Proteomes" id="UP001274830">
    <property type="component" value="Unassembled WGS sequence"/>
</dbReference>
<dbReference type="PROSITE" id="PS52041">
    <property type="entry name" value="TOPO_IIB"/>
    <property type="match status" value="1"/>
</dbReference>
<dbReference type="GO" id="GO:0000228">
    <property type="term" value="C:nuclear chromosome"/>
    <property type="evidence" value="ECO:0007669"/>
    <property type="project" value="TreeGrafter"/>
</dbReference>
<feature type="compositionally biased region" description="Basic residues" evidence="13">
    <location>
        <begin position="91"/>
        <end position="103"/>
    </location>
</feature>
<keyword evidence="8 12" id="KW-0799">Topoisomerase</keyword>
<dbReference type="Pfam" id="PF04406">
    <property type="entry name" value="TP6A_N"/>
    <property type="match status" value="1"/>
</dbReference>
<dbReference type="PANTHER" id="PTHR10848:SF0">
    <property type="entry name" value="MEIOTIC RECOMBINATION PROTEIN SPO11"/>
    <property type="match status" value="1"/>
</dbReference>
<dbReference type="GO" id="GO:0005524">
    <property type="term" value="F:ATP binding"/>
    <property type="evidence" value="ECO:0007669"/>
    <property type="project" value="InterPro"/>
</dbReference>
<dbReference type="Gene3D" id="1.10.10.10">
    <property type="entry name" value="Winged helix-like DNA-binding domain superfamily/Winged helix DNA-binding domain"/>
    <property type="match status" value="1"/>
</dbReference>
<keyword evidence="11" id="KW-0539">Nucleus</keyword>
<dbReference type="GO" id="GO:0000706">
    <property type="term" value="P:meiotic DNA double-strand break processing"/>
    <property type="evidence" value="ECO:0007669"/>
    <property type="project" value="TreeGrafter"/>
</dbReference>
<dbReference type="InterPro" id="IPR036388">
    <property type="entry name" value="WH-like_DNA-bd_sf"/>
</dbReference>
<evidence type="ECO:0000259" key="14">
    <source>
        <dbReference type="Pfam" id="PF04406"/>
    </source>
</evidence>
<protein>
    <recommendedName>
        <fullName evidence="5">DNA topoisomerase (ATP-hydrolyzing)</fullName>
        <ecNumber evidence="5">5.6.2.2</ecNumber>
    </recommendedName>
</protein>
<dbReference type="InterPro" id="IPR013049">
    <property type="entry name" value="Spo11/TopoVI_A_N"/>
</dbReference>
<dbReference type="Gene3D" id="3.40.1360.10">
    <property type="match status" value="1"/>
</dbReference>
<evidence type="ECO:0000256" key="1">
    <source>
        <dbReference type="ARBA" id="ARBA00000185"/>
    </source>
</evidence>
<comment type="cofactor">
    <cofactor evidence="2">
        <name>Mg(2+)</name>
        <dbReference type="ChEBI" id="CHEBI:18420"/>
    </cofactor>
</comment>
<feature type="active site" description="O-(5'-phospho-DNA)-tyrosine intermediate" evidence="12">
    <location>
        <position position="208"/>
    </location>
</feature>
<evidence type="ECO:0000256" key="7">
    <source>
        <dbReference type="ARBA" id="ARBA00022842"/>
    </source>
</evidence>
<evidence type="ECO:0000256" key="3">
    <source>
        <dbReference type="ARBA" id="ARBA00004123"/>
    </source>
</evidence>
<dbReference type="GeneID" id="89957417"/>
<evidence type="ECO:0000313" key="16">
    <source>
        <dbReference type="EMBL" id="KAK3679801.1"/>
    </source>
</evidence>
<evidence type="ECO:0000256" key="5">
    <source>
        <dbReference type="ARBA" id="ARBA00012895"/>
    </source>
</evidence>
<gene>
    <name evidence="16" type="primary">SPO11</name>
    <name evidence="16" type="ORF">LTR78_000177</name>
</gene>
<dbReference type="PRINTS" id="PR01551">
    <property type="entry name" value="SPO11HOMOLOG"/>
</dbReference>
<evidence type="ECO:0000256" key="11">
    <source>
        <dbReference type="ARBA" id="ARBA00023242"/>
    </source>
</evidence>
<evidence type="ECO:0000313" key="17">
    <source>
        <dbReference type="Proteomes" id="UP001274830"/>
    </source>
</evidence>
<comment type="subcellular location">
    <subcellularLocation>
        <location evidence="3">Nucleus</location>
    </subcellularLocation>
</comment>
<feature type="domain" description="Topoisomerase 6 subunit A/Spo11 TOPRIM" evidence="15">
    <location>
        <begin position="290"/>
        <end position="462"/>
    </location>
</feature>
<evidence type="ECO:0000256" key="9">
    <source>
        <dbReference type="ARBA" id="ARBA00023125"/>
    </source>
</evidence>
<keyword evidence="17" id="KW-1185">Reference proteome</keyword>
<evidence type="ECO:0000256" key="8">
    <source>
        <dbReference type="ARBA" id="ARBA00023029"/>
    </source>
</evidence>
<evidence type="ECO:0000256" key="2">
    <source>
        <dbReference type="ARBA" id="ARBA00001946"/>
    </source>
</evidence>
<dbReference type="Pfam" id="PF21180">
    <property type="entry name" value="TOP6A-Spo11_Toprim"/>
    <property type="match status" value="1"/>
</dbReference>
<dbReference type="EC" id="5.6.2.2" evidence="5"/>
<dbReference type="SUPFAM" id="SSF56726">
    <property type="entry name" value="DNA topoisomerase IV, alpha subunit"/>
    <property type="match status" value="1"/>
</dbReference>
<dbReference type="InterPro" id="IPR013048">
    <property type="entry name" value="Meiotic_Spo11"/>
</dbReference>
<proteinExistence type="inferred from homology"/>
<comment type="caution">
    <text evidence="16">The sequence shown here is derived from an EMBL/GenBank/DDBJ whole genome shotgun (WGS) entry which is preliminary data.</text>
</comment>
<comment type="similarity">
    <text evidence="4 12">Belongs to the TOP6A family.</text>
</comment>
<accession>A0AAE0WXN0</accession>
<evidence type="ECO:0000256" key="12">
    <source>
        <dbReference type="PROSITE-ProRule" id="PRU01385"/>
    </source>
</evidence>
<keyword evidence="10 12" id="KW-0413">Isomerase</keyword>
<dbReference type="GO" id="GO:0007131">
    <property type="term" value="P:reciprocal meiotic recombination"/>
    <property type="evidence" value="ECO:0007669"/>
    <property type="project" value="TreeGrafter"/>
</dbReference>
<evidence type="ECO:0000256" key="4">
    <source>
        <dbReference type="ARBA" id="ARBA00006559"/>
    </source>
</evidence>
<dbReference type="RefSeq" id="XP_064699162.1">
    <property type="nucleotide sequence ID" value="XM_064832893.1"/>
</dbReference>
<keyword evidence="9 12" id="KW-0238">DNA-binding</keyword>
<comment type="catalytic activity">
    <reaction evidence="1 12">
        <text>ATP-dependent breakage, passage and rejoining of double-stranded DNA.</text>
        <dbReference type="EC" id="5.6.2.2"/>
    </reaction>
</comment>
<dbReference type="AlphaFoldDB" id="A0AAE0WXN0"/>
<sequence>MNIDDDGLDHLLASDDILDFSSQETLQSSADEPFCMSEDELLLETHADTPGVDSFDELDVADYLGLSAVGLPQAASGALLPTTRQIQHDKLHPKKARLSKKQKASSFSHPQGSPRERIEAIFRQISTDLDDGEAEIGISLNMRSRQPLQSQAVLTADSSDTRIRSKRLSFPGRTEDEAWRFTIVIRILELIHGALCTGFTISKRDIYYRDPALFGNQRHVDRYVDDIAFTFGVPRSALNVTAMVKGLVAGAVSFCRRDGSTVTASGDREGLLVPSLKDILSVDLTSAKWVIVIEKEASFRSLAASSFWDRLSFEGVLITGKGYPDVATRALLRCFCTPSPQNGFASPPCFALVDHDPDGLAIMSVYKHGSIALAHESAELKVPQLQWLGLRDEHMTFATADAHASQGLLILSMRDRSKAKKMLERGVMQGDGSLAHKDDEEVSAALRVMLMLNIKAELQLLDAAPGGTAQLVGDELDRLALSVAKQQKYE</sequence>
<dbReference type="EMBL" id="JAUTXT010000001">
    <property type="protein sequence ID" value="KAK3679801.1"/>
    <property type="molecule type" value="Genomic_DNA"/>
</dbReference>
<keyword evidence="7" id="KW-0460">Magnesium</keyword>
<name>A0AAE0WXN0_9PEZI</name>
<evidence type="ECO:0000256" key="6">
    <source>
        <dbReference type="ARBA" id="ARBA00022723"/>
    </source>
</evidence>
<dbReference type="PRINTS" id="PR01550">
    <property type="entry name" value="TOP6AFAMILY"/>
</dbReference>
<feature type="region of interest" description="Disordered" evidence="13">
    <location>
        <begin position="84"/>
        <end position="114"/>
    </location>
</feature>
<feature type="domain" description="Spo11/DNA topoisomerase VI subunit A N-terminal" evidence="14">
    <location>
        <begin position="179"/>
        <end position="240"/>
    </location>
</feature>
<dbReference type="GO" id="GO:0003677">
    <property type="term" value="F:DNA binding"/>
    <property type="evidence" value="ECO:0007669"/>
    <property type="project" value="UniProtKB-UniRule"/>
</dbReference>
<dbReference type="InterPro" id="IPR036078">
    <property type="entry name" value="Spo11/TopoVI_A_sf"/>
</dbReference>
<dbReference type="CDD" id="cd00223">
    <property type="entry name" value="TOPRIM_TopoIIB_SPO"/>
    <property type="match status" value="1"/>
</dbReference>
<evidence type="ECO:0000256" key="10">
    <source>
        <dbReference type="ARBA" id="ARBA00023235"/>
    </source>
</evidence>
<dbReference type="PANTHER" id="PTHR10848">
    <property type="entry name" value="MEIOTIC RECOMBINATION PROTEIN SPO11"/>
    <property type="match status" value="1"/>
</dbReference>